<evidence type="ECO:0000256" key="2">
    <source>
        <dbReference type="ARBA" id="ARBA00022475"/>
    </source>
</evidence>
<evidence type="ECO:0000256" key="9">
    <source>
        <dbReference type="SAM" id="Phobius"/>
    </source>
</evidence>
<evidence type="ECO:0000256" key="4">
    <source>
        <dbReference type="ARBA" id="ARBA00022989"/>
    </source>
</evidence>
<dbReference type="GO" id="GO:0004888">
    <property type="term" value="F:transmembrane signaling receptor activity"/>
    <property type="evidence" value="ECO:0007669"/>
    <property type="project" value="InterPro"/>
</dbReference>
<accession>A0A1Q8Q9F4</accession>
<dbReference type="InterPro" id="IPR003660">
    <property type="entry name" value="HAMP_dom"/>
</dbReference>
<dbReference type="STRING" id="1714264.BTO30_00645"/>
<evidence type="ECO:0000259" key="10">
    <source>
        <dbReference type="PROSITE" id="PS50111"/>
    </source>
</evidence>
<comment type="subcellular location">
    <subcellularLocation>
        <location evidence="1">Cell membrane</location>
        <topology evidence="1">Multi-pass membrane protein</topology>
    </subcellularLocation>
</comment>
<evidence type="ECO:0008006" key="14">
    <source>
        <dbReference type="Google" id="ProtNLM"/>
    </source>
</evidence>
<dbReference type="Gene3D" id="3.30.450.20">
    <property type="entry name" value="PAS domain"/>
    <property type="match status" value="1"/>
</dbReference>
<dbReference type="Proteomes" id="UP000185568">
    <property type="component" value="Unassembled WGS sequence"/>
</dbReference>
<dbReference type="GO" id="GO:0005886">
    <property type="term" value="C:plasma membrane"/>
    <property type="evidence" value="ECO:0007669"/>
    <property type="project" value="UniProtKB-SubCell"/>
</dbReference>
<evidence type="ECO:0000256" key="6">
    <source>
        <dbReference type="ARBA" id="ARBA00023224"/>
    </source>
</evidence>
<dbReference type="Gene3D" id="6.10.340.10">
    <property type="match status" value="1"/>
</dbReference>
<dbReference type="AlphaFoldDB" id="A0A1Q8Q9F4"/>
<dbReference type="InterPro" id="IPR004089">
    <property type="entry name" value="MCPsignal_dom"/>
</dbReference>
<dbReference type="PANTHER" id="PTHR32089:SF114">
    <property type="entry name" value="METHYL-ACCEPTING CHEMOTAXIS PROTEIN MCPB"/>
    <property type="match status" value="1"/>
</dbReference>
<evidence type="ECO:0000259" key="11">
    <source>
        <dbReference type="PROSITE" id="PS50885"/>
    </source>
</evidence>
<keyword evidence="3 9" id="KW-0812">Transmembrane</keyword>
<organism evidence="12 13">
    <name type="scientific">Domibacillus antri</name>
    <dbReference type="NCBI Taxonomy" id="1714264"/>
    <lineage>
        <taxon>Bacteria</taxon>
        <taxon>Bacillati</taxon>
        <taxon>Bacillota</taxon>
        <taxon>Bacilli</taxon>
        <taxon>Bacillales</taxon>
        <taxon>Bacillaceae</taxon>
        <taxon>Domibacillus</taxon>
    </lineage>
</organism>
<dbReference type="PROSITE" id="PS50111">
    <property type="entry name" value="CHEMOTAXIS_TRANSDUC_2"/>
    <property type="match status" value="1"/>
</dbReference>
<keyword evidence="2" id="KW-1003">Cell membrane</keyword>
<reference evidence="12 13" key="1">
    <citation type="submission" date="2016-12" db="EMBL/GenBank/DDBJ databases">
        <title>Domibacillus antri genome sequencing.</title>
        <authorList>
            <person name="Verma A."/>
            <person name="Krishnamurthi S."/>
        </authorList>
    </citation>
    <scope>NUCLEOTIDE SEQUENCE [LARGE SCALE GENOMIC DNA]</scope>
    <source>
        <strain evidence="12 13">XD80</strain>
    </source>
</reference>
<feature type="domain" description="Methyl-accepting transducer" evidence="10">
    <location>
        <begin position="295"/>
        <end position="566"/>
    </location>
</feature>
<dbReference type="InterPro" id="IPR004090">
    <property type="entry name" value="Chemotax_Me-accpt_rcpt"/>
</dbReference>
<evidence type="ECO:0000256" key="8">
    <source>
        <dbReference type="PROSITE-ProRule" id="PRU00284"/>
    </source>
</evidence>
<evidence type="ECO:0000313" key="12">
    <source>
        <dbReference type="EMBL" id="OLN23967.1"/>
    </source>
</evidence>
<dbReference type="Pfam" id="PF00015">
    <property type="entry name" value="MCPsignal"/>
    <property type="match status" value="1"/>
</dbReference>
<evidence type="ECO:0000256" key="7">
    <source>
        <dbReference type="ARBA" id="ARBA00029447"/>
    </source>
</evidence>
<dbReference type="CDD" id="cd11386">
    <property type="entry name" value="MCP_signal"/>
    <property type="match status" value="1"/>
</dbReference>
<dbReference type="CDD" id="cd06225">
    <property type="entry name" value="HAMP"/>
    <property type="match status" value="1"/>
</dbReference>
<dbReference type="PRINTS" id="PR00260">
    <property type="entry name" value="CHEMTRNSDUCR"/>
</dbReference>
<evidence type="ECO:0000256" key="3">
    <source>
        <dbReference type="ARBA" id="ARBA00022692"/>
    </source>
</evidence>
<dbReference type="PANTHER" id="PTHR32089">
    <property type="entry name" value="METHYL-ACCEPTING CHEMOTAXIS PROTEIN MCPB"/>
    <property type="match status" value="1"/>
</dbReference>
<sequence>MKFTSLKSSFLAITLVLLGMPALIIGLISYGEAKSQLNMLGEINLKNDVQFVIAFIETLNEQVEAGMLEKSEAQERIKQLILGEKQGDGTRPISEKFDLGEHGYLFIMSPEGELIGHPQQEGKNLNGVLDPNGVDVGASLLQAAGTTSEGSFVNYDWEIPGTDGKIAPKITYAAHDENWDWNVMAGTYISDFNSGADQILMSMLITLGLSFVIGGMIIYFYTKGLIQPILRIEKTVQSVAEGDFTQPVLAINRKDEVGRLAQNVNKMSSEMKAIIQHVRENAERVSETSVELSAASEEAVKASEKVSESMSLIAESAGGQRNIMKETAASVLQMSGMMDGMNNESSKADLAARETIEAAHAGVEILTQSVTRMNEIDHSIEGLGADIEDLVKQTENIDTIVKVISDIADQTNLLALNASIEAARAGEHGKGFAVVAEEVRKLAEQSASSTNEITSLIQTVQLQVKKAEQTMEKSVQEVRTGVQTIYQANEQFHTIQQAVDHVKVIISTITDQIGIMSEESKQIAQSVKLLENGADETAESTDNIAAATEEELASMEQIASSSESLSALAENLHQSIRKFKLS</sequence>
<keyword evidence="5 9" id="KW-0472">Membrane</keyword>
<dbReference type="Pfam" id="PF00672">
    <property type="entry name" value="HAMP"/>
    <property type="match status" value="1"/>
</dbReference>
<dbReference type="Pfam" id="PF17200">
    <property type="entry name" value="sCache_2"/>
    <property type="match status" value="1"/>
</dbReference>
<evidence type="ECO:0000256" key="5">
    <source>
        <dbReference type="ARBA" id="ARBA00023136"/>
    </source>
</evidence>
<keyword evidence="6 8" id="KW-0807">Transducer</keyword>
<dbReference type="SMART" id="SM00283">
    <property type="entry name" value="MA"/>
    <property type="match status" value="1"/>
</dbReference>
<dbReference type="SUPFAM" id="SSF58104">
    <property type="entry name" value="Methyl-accepting chemotaxis protein (MCP) signaling domain"/>
    <property type="match status" value="1"/>
</dbReference>
<dbReference type="Gene3D" id="1.10.287.950">
    <property type="entry name" value="Methyl-accepting chemotaxis protein"/>
    <property type="match status" value="1"/>
</dbReference>
<dbReference type="SMART" id="SM00304">
    <property type="entry name" value="HAMP"/>
    <property type="match status" value="1"/>
</dbReference>
<dbReference type="CDD" id="cd18774">
    <property type="entry name" value="PDC2_HK_sensor"/>
    <property type="match status" value="1"/>
</dbReference>
<dbReference type="InterPro" id="IPR033480">
    <property type="entry name" value="sCache_2"/>
</dbReference>
<keyword evidence="4 9" id="KW-1133">Transmembrane helix</keyword>
<dbReference type="OrthoDB" id="9810264at2"/>
<dbReference type="EMBL" id="MSDU01000003">
    <property type="protein sequence ID" value="OLN23967.1"/>
    <property type="molecule type" value="Genomic_DNA"/>
</dbReference>
<feature type="domain" description="HAMP" evidence="11">
    <location>
        <begin position="223"/>
        <end position="276"/>
    </location>
</feature>
<name>A0A1Q8Q9F4_9BACI</name>
<dbReference type="SMART" id="SM01049">
    <property type="entry name" value="Cache_2"/>
    <property type="match status" value="1"/>
</dbReference>
<dbReference type="RefSeq" id="WP_075396784.1">
    <property type="nucleotide sequence ID" value="NZ_MSDU01000003.1"/>
</dbReference>
<dbReference type="GO" id="GO:0006935">
    <property type="term" value="P:chemotaxis"/>
    <property type="evidence" value="ECO:0007669"/>
    <property type="project" value="InterPro"/>
</dbReference>
<comment type="caution">
    <text evidence="12">The sequence shown here is derived from an EMBL/GenBank/DDBJ whole genome shotgun (WGS) entry which is preliminary data.</text>
</comment>
<proteinExistence type="inferred from homology"/>
<keyword evidence="13" id="KW-1185">Reference proteome</keyword>
<gene>
    <name evidence="12" type="ORF">BTO30_00645</name>
</gene>
<dbReference type="FunFam" id="1.10.287.950:FF:000001">
    <property type="entry name" value="Methyl-accepting chemotaxis sensory transducer"/>
    <property type="match status" value="1"/>
</dbReference>
<comment type="similarity">
    <text evidence="7">Belongs to the methyl-accepting chemotaxis (MCP) protein family.</text>
</comment>
<feature type="transmembrane region" description="Helical" evidence="9">
    <location>
        <begin position="199"/>
        <end position="221"/>
    </location>
</feature>
<dbReference type="GO" id="GO:0007165">
    <property type="term" value="P:signal transduction"/>
    <property type="evidence" value="ECO:0007669"/>
    <property type="project" value="UniProtKB-KW"/>
</dbReference>
<evidence type="ECO:0000256" key="1">
    <source>
        <dbReference type="ARBA" id="ARBA00004651"/>
    </source>
</evidence>
<dbReference type="PROSITE" id="PS50885">
    <property type="entry name" value="HAMP"/>
    <property type="match status" value="1"/>
</dbReference>
<protein>
    <recommendedName>
        <fullName evidence="14">Chemotaxis protein</fullName>
    </recommendedName>
</protein>
<evidence type="ECO:0000313" key="13">
    <source>
        <dbReference type="Proteomes" id="UP000185568"/>
    </source>
</evidence>